<gene>
    <name evidence="2" type="ORF">ACFSC0_12840</name>
</gene>
<dbReference type="RefSeq" id="WP_377283763.1">
    <property type="nucleotide sequence ID" value="NZ_JBHRSI010000009.1"/>
</dbReference>
<reference evidence="3" key="1">
    <citation type="journal article" date="2019" name="Int. J. Syst. Evol. Microbiol.">
        <title>The Global Catalogue of Microorganisms (GCM) 10K type strain sequencing project: providing services to taxonomists for standard genome sequencing and annotation.</title>
        <authorList>
            <consortium name="The Broad Institute Genomics Platform"/>
            <consortium name="The Broad Institute Genome Sequencing Center for Infectious Disease"/>
            <person name="Wu L."/>
            <person name="Ma J."/>
        </authorList>
    </citation>
    <scope>NUCLEOTIDE SEQUENCE [LARGE SCALE GENOMIC DNA]</scope>
    <source>
        <strain evidence="3">DFY28</strain>
    </source>
</reference>
<protein>
    <submittedName>
        <fullName evidence="2">Uncharacterized protein</fullName>
    </submittedName>
</protein>
<name>A0ABW4N4V8_9CAUL</name>
<accession>A0ABW4N4V8</accession>
<evidence type="ECO:0000313" key="2">
    <source>
        <dbReference type="EMBL" id="MFD1784285.1"/>
    </source>
</evidence>
<sequence length="45" mass="4842">MAIAVRYAETEPQPPPRRESRVGLVGGLFFAVAVFGLTLALLTIL</sequence>
<evidence type="ECO:0000256" key="1">
    <source>
        <dbReference type="SAM" id="Phobius"/>
    </source>
</evidence>
<feature type="transmembrane region" description="Helical" evidence="1">
    <location>
        <begin position="22"/>
        <end position="44"/>
    </location>
</feature>
<keyword evidence="1" id="KW-1133">Transmembrane helix</keyword>
<organism evidence="2 3">
    <name type="scientific">Phenylobacterium terrae</name>
    <dbReference type="NCBI Taxonomy" id="2665495"/>
    <lineage>
        <taxon>Bacteria</taxon>
        <taxon>Pseudomonadati</taxon>
        <taxon>Pseudomonadota</taxon>
        <taxon>Alphaproteobacteria</taxon>
        <taxon>Caulobacterales</taxon>
        <taxon>Caulobacteraceae</taxon>
        <taxon>Phenylobacterium</taxon>
    </lineage>
</organism>
<keyword evidence="1" id="KW-0812">Transmembrane</keyword>
<proteinExistence type="predicted"/>
<keyword evidence="1" id="KW-0472">Membrane</keyword>
<comment type="caution">
    <text evidence="2">The sequence shown here is derived from an EMBL/GenBank/DDBJ whole genome shotgun (WGS) entry which is preliminary data.</text>
</comment>
<evidence type="ECO:0000313" key="3">
    <source>
        <dbReference type="Proteomes" id="UP001597237"/>
    </source>
</evidence>
<dbReference type="Proteomes" id="UP001597237">
    <property type="component" value="Unassembled WGS sequence"/>
</dbReference>
<dbReference type="EMBL" id="JBHUEY010000001">
    <property type="protein sequence ID" value="MFD1784285.1"/>
    <property type="molecule type" value="Genomic_DNA"/>
</dbReference>
<keyword evidence="3" id="KW-1185">Reference proteome</keyword>